<dbReference type="Pfam" id="PF14117">
    <property type="entry name" value="DUF4287"/>
    <property type="match status" value="1"/>
</dbReference>
<dbReference type="EMBL" id="QEQK01000005">
    <property type="protein sequence ID" value="PWN56609.1"/>
    <property type="molecule type" value="Genomic_DNA"/>
</dbReference>
<dbReference type="Proteomes" id="UP000251800">
    <property type="component" value="Unassembled WGS sequence"/>
</dbReference>
<sequence length="183" mass="19430">MSDAAATMIANLEAKTGRSLAEWVALARTSGAEKHGALVKWLKAEQALTHGYANLVAHETLRSAAAHAEADDLVAAQYAGKKAALRPHYDALIAAVRGFGPDIEIAPKKAYVSLRRSKQFALIQPSTASRMDLGLVLKGEEAGGMIEPSGSFNAMCTHRIRLPVDTPIPDEALAALKRAYDAA</sequence>
<feature type="domain" description="DUF5655" evidence="1">
    <location>
        <begin position="75"/>
        <end position="181"/>
    </location>
</feature>
<dbReference type="InterPro" id="IPR025629">
    <property type="entry name" value="DUF4287"/>
</dbReference>
<dbReference type="RefSeq" id="WP_109719803.1">
    <property type="nucleotide sequence ID" value="NZ_QEQK01000005.1"/>
</dbReference>
<accession>A0A363UMG1</accession>
<dbReference type="Pfam" id="PF18899">
    <property type="entry name" value="DUF5655"/>
    <property type="match status" value="1"/>
</dbReference>
<dbReference type="AlphaFoldDB" id="A0A363UMG1"/>
<dbReference type="InterPro" id="IPR043714">
    <property type="entry name" value="DUF5655"/>
</dbReference>
<organism evidence="2 3">
    <name type="scientific">Abyssibacter profundi</name>
    <dbReference type="NCBI Taxonomy" id="2182787"/>
    <lineage>
        <taxon>Bacteria</taxon>
        <taxon>Pseudomonadati</taxon>
        <taxon>Pseudomonadota</taxon>
        <taxon>Gammaproteobacteria</taxon>
        <taxon>Chromatiales</taxon>
        <taxon>Oceanococcaceae</taxon>
        <taxon>Abyssibacter</taxon>
    </lineage>
</organism>
<gene>
    <name evidence="2" type="ORF">DEH80_07280</name>
</gene>
<reference evidence="2 3" key="1">
    <citation type="submission" date="2018-05" db="EMBL/GenBank/DDBJ databases">
        <title>Abyssibacter profundi OUC007T gen. nov., sp. nov, a marine bacterium isolated from seawater of the Mariana Trench.</title>
        <authorList>
            <person name="Zhou S."/>
        </authorList>
    </citation>
    <scope>NUCLEOTIDE SEQUENCE [LARGE SCALE GENOMIC DNA]</scope>
    <source>
        <strain evidence="2 3">OUC007</strain>
    </source>
</reference>
<keyword evidence="3" id="KW-1185">Reference proteome</keyword>
<name>A0A363UMG1_9GAMM</name>
<protein>
    <submittedName>
        <fullName evidence="2">DUF4287 domain-containing protein</fullName>
    </submittedName>
</protein>
<evidence type="ECO:0000259" key="1">
    <source>
        <dbReference type="Pfam" id="PF18899"/>
    </source>
</evidence>
<proteinExistence type="predicted"/>
<evidence type="ECO:0000313" key="2">
    <source>
        <dbReference type="EMBL" id="PWN56609.1"/>
    </source>
</evidence>
<comment type="caution">
    <text evidence="2">The sequence shown here is derived from an EMBL/GenBank/DDBJ whole genome shotgun (WGS) entry which is preliminary data.</text>
</comment>
<evidence type="ECO:0000313" key="3">
    <source>
        <dbReference type="Proteomes" id="UP000251800"/>
    </source>
</evidence>
<dbReference type="OrthoDB" id="9809825at2"/>